<dbReference type="Gramene" id="EFJ24762">
    <property type="protein sequence ID" value="EFJ24762"/>
    <property type="gene ID" value="SELMODRAFT_442225"/>
</dbReference>
<dbReference type="PANTHER" id="PTHR11220">
    <property type="entry name" value="HEME-BINDING PROTEIN-RELATED"/>
    <property type="match status" value="1"/>
</dbReference>
<dbReference type="KEGG" id="smo:SELMODRAFT_442225"/>
<dbReference type="Pfam" id="PF04832">
    <property type="entry name" value="SOUL"/>
    <property type="match status" value="1"/>
</dbReference>
<dbReference type="InterPro" id="IPR006917">
    <property type="entry name" value="SOUL_heme-bd"/>
</dbReference>
<name>D8RRU7_SELML</name>
<dbReference type="EMBL" id="GL377588">
    <property type="protein sequence ID" value="EFJ24762.1"/>
    <property type="molecule type" value="Genomic_DNA"/>
</dbReference>
<evidence type="ECO:0000256" key="1">
    <source>
        <dbReference type="ARBA" id="ARBA00009817"/>
    </source>
</evidence>
<comment type="similarity">
    <text evidence="1">Belongs to the HEBP family.</text>
</comment>
<accession>D8RRU7</accession>
<gene>
    <name evidence="2" type="ORF">SELMODRAFT_442225</name>
</gene>
<dbReference type="OMA" id="MPSKWSM"/>
<dbReference type="STRING" id="88036.D8RRU7"/>
<proteinExistence type="inferred from homology"/>
<dbReference type="InterPro" id="IPR011256">
    <property type="entry name" value="Reg_factor_effector_dom_sf"/>
</dbReference>
<evidence type="ECO:0000313" key="3">
    <source>
        <dbReference type="Proteomes" id="UP000001514"/>
    </source>
</evidence>
<protein>
    <recommendedName>
        <fullName evidence="4">SOUL heme-binding protein</fullName>
    </recommendedName>
</protein>
<evidence type="ECO:0008006" key="4">
    <source>
        <dbReference type="Google" id="ProtNLM"/>
    </source>
</evidence>
<dbReference type="Gene3D" id="3.20.80.10">
    <property type="entry name" value="Regulatory factor, effector binding domain"/>
    <property type="match status" value="1"/>
</dbReference>
<dbReference type="AlphaFoldDB" id="D8RRU7"/>
<dbReference type="FunFam" id="3.20.80.10:FF:000010">
    <property type="entry name" value="SOUL heme-binding family protein"/>
    <property type="match status" value="1"/>
</dbReference>
<organism evidence="3">
    <name type="scientific">Selaginella moellendorffii</name>
    <name type="common">Spikemoss</name>
    <dbReference type="NCBI Taxonomy" id="88036"/>
    <lineage>
        <taxon>Eukaryota</taxon>
        <taxon>Viridiplantae</taxon>
        <taxon>Streptophyta</taxon>
        <taxon>Embryophyta</taxon>
        <taxon>Tracheophyta</taxon>
        <taxon>Lycopodiopsida</taxon>
        <taxon>Selaginellales</taxon>
        <taxon>Selaginellaceae</taxon>
        <taxon>Selaginella</taxon>
    </lineage>
</organism>
<keyword evidence="3" id="KW-1185">Reference proteome</keyword>
<dbReference type="InParanoid" id="D8RRU7"/>
<dbReference type="HOGENOM" id="CLU_068699_0_0_1"/>
<dbReference type="OrthoDB" id="6424451at2759"/>
<dbReference type="SUPFAM" id="SSF55136">
    <property type="entry name" value="Probable bacterial effector-binding domain"/>
    <property type="match status" value="1"/>
</dbReference>
<dbReference type="PANTHER" id="PTHR11220:SF58">
    <property type="entry name" value="SOUL HEME-BINDING FAMILY PROTEIN"/>
    <property type="match status" value="1"/>
</dbReference>
<sequence>MGMVLGKISVETPKYELVTKENGFEVRDYAPRIVAEVSYDPAEMRSGRDGGFSILADYIGALGKPKNEPAQKIAMTAPVITKQSSSGDAIANAPVIESKSDGRVTMQFVLPSGLTMESIPRPVDERVRVIPLPQQKFGVLGFTGVAGDDLVKNKVELLRKNLAAAGYKIAGDYILARYNPPWTPGFLRTNEVMLPLE</sequence>
<evidence type="ECO:0000313" key="2">
    <source>
        <dbReference type="EMBL" id="EFJ24762.1"/>
    </source>
</evidence>
<reference evidence="2 3" key="1">
    <citation type="journal article" date="2011" name="Science">
        <title>The Selaginella genome identifies genetic changes associated with the evolution of vascular plants.</title>
        <authorList>
            <person name="Banks J.A."/>
            <person name="Nishiyama T."/>
            <person name="Hasebe M."/>
            <person name="Bowman J.L."/>
            <person name="Gribskov M."/>
            <person name="dePamphilis C."/>
            <person name="Albert V.A."/>
            <person name="Aono N."/>
            <person name="Aoyama T."/>
            <person name="Ambrose B.A."/>
            <person name="Ashton N.W."/>
            <person name="Axtell M.J."/>
            <person name="Barker E."/>
            <person name="Barker M.S."/>
            <person name="Bennetzen J.L."/>
            <person name="Bonawitz N.D."/>
            <person name="Chapple C."/>
            <person name="Cheng C."/>
            <person name="Correa L.G."/>
            <person name="Dacre M."/>
            <person name="DeBarry J."/>
            <person name="Dreyer I."/>
            <person name="Elias M."/>
            <person name="Engstrom E.M."/>
            <person name="Estelle M."/>
            <person name="Feng L."/>
            <person name="Finet C."/>
            <person name="Floyd S.K."/>
            <person name="Frommer W.B."/>
            <person name="Fujita T."/>
            <person name="Gramzow L."/>
            <person name="Gutensohn M."/>
            <person name="Harholt J."/>
            <person name="Hattori M."/>
            <person name="Heyl A."/>
            <person name="Hirai T."/>
            <person name="Hiwatashi Y."/>
            <person name="Ishikawa M."/>
            <person name="Iwata M."/>
            <person name="Karol K.G."/>
            <person name="Koehler B."/>
            <person name="Kolukisaoglu U."/>
            <person name="Kubo M."/>
            <person name="Kurata T."/>
            <person name="Lalonde S."/>
            <person name="Li K."/>
            <person name="Li Y."/>
            <person name="Litt A."/>
            <person name="Lyons E."/>
            <person name="Manning G."/>
            <person name="Maruyama T."/>
            <person name="Michael T.P."/>
            <person name="Mikami K."/>
            <person name="Miyazaki S."/>
            <person name="Morinaga S."/>
            <person name="Murata T."/>
            <person name="Mueller-Roeber B."/>
            <person name="Nelson D.R."/>
            <person name="Obara M."/>
            <person name="Oguri Y."/>
            <person name="Olmstead R.G."/>
            <person name="Onodera N."/>
            <person name="Petersen B.L."/>
            <person name="Pils B."/>
            <person name="Prigge M."/>
            <person name="Rensing S.A."/>
            <person name="Riano-Pachon D.M."/>
            <person name="Roberts A.W."/>
            <person name="Sato Y."/>
            <person name="Scheller H.V."/>
            <person name="Schulz B."/>
            <person name="Schulz C."/>
            <person name="Shakirov E.V."/>
            <person name="Shibagaki N."/>
            <person name="Shinohara N."/>
            <person name="Shippen D.E."/>
            <person name="Soerensen I."/>
            <person name="Sotooka R."/>
            <person name="Sugimoto N."/>
            <person name="Sugita M."/>
            <person name="Sumikawa N."/>
            <person name="Tanurdzic M."/>
            <person name="Theissen G."/>
            <person name="Ulvskov P."/>
            <person name="Wakazuki S."/>
            <person name="Weng J.K."/>
            <person name="Willats W.W."/>
            <person name="Wipf D."/>
            <person name="Wolf P.G."/>
            <person name="Yang L."/>
            <person name="Zimmer A.D."/>
            <person name="Zhu Q."/>
            <person name="Mitros T."/>
            <person name="Hellsten U."/>
            <person name="Loque D."/>
            <person name="Otillar R."/>
            <person name="Salamov A."/>
            <person name="Schmutz J."/>
            <person name="Shapiro H."/>
            <person name="Lindquist E."/>
            <person name="Lucas S."/>
            <person name="Rokhsar D."/>
            <person name="Grigoriev I.V."/>
        </authorList>
    </citation>
    <scope>NUCLEOTIDE SEQUENCE [LARGE SCALE GENOMIC DNA]</scope>
</reference>
<dbReference type="eggNOG" id="ENOG502QU4S">
    <property type="taxonomic scope" value="Eukaryota"/>
</dbReference>
<dbReference type="Proteomes" id="UP000001514">
    <property type="component" value="Unassembled WGS sequence"/>
</dbReference>
<dbReference type="FunCoup" id="D8RRU7">
    <property type="interactions" value="15"/>
</dbReference>